<reference evidence="2" key="1">
    <citation type="journal article" date="2013" name="Nature">
        <title>Draft genome of the wheat A-genome progenitor Triticum urartu.</title>
        <authorList>
            <person name="Ling H.Q."/>
            <person name="Zhao S."/>
            <person name="Liu D."/>
            <person name="Wang J."/>
            <person name="Sun H."/>
            <person name="Zhang C."/>
            <person name="Fan H."/>
            <person name="Li D."/>
            <person name="Dong L."/>
            <person name="Tao Y."/>
            <person name="Gao C."/>
            <person name="Wu H."/>
            <person name="Li Y."/>
            <person name="Cui Y."/>
            <person name="Guo X."/>
            <person name="Zheng S."/>
            <person name="Wang B."/>
            <person name="Yu K."/>
            <person name="Liang Q."/>
            <person name="Yang W."/>
            <person name="Lou X."/>
            <person name="Chen J."/>
            <person name="Feng M."/>
            <person name="Jian J."/>
            <person name="Zhang X."/>
            <person name="Luo G."/>
            <person name="Jiang Y."/>
            <person name="Liu J."/>
            <person name="Wang Z."/>
            <person name="Sha Y."/>
            <person name="Zhang B."/>
            <person name="Wu H."/>
            <person name="Tang D."/>
            <person name="Shen Q."/>
            <person name="Xue P."/>
            <person name="Zou S."/>
            <person name="Wang X."/>
            <person name="Liu X."/>
            <person name="Wang F."/>
            <person name="Yang Y."/>
            <person name="An X."/>
            <person name="Dong Z."/>
            <person name="Zhang K."/>
            <person name="Zhang X."/>
            <person name="Luo M.C."/>
            <person name="Dvorak J."/>
            <person name="Tong Y."/>
            <person name="Wang J."/>
            <person name="Yang H."/>
            <person name="Li Z."/>
            <person name="Wang D."/>
            <person name="Zhang A."/>
            <person name="Wang J."/>
        </authorList>
    </citation>
    <scope>NUCLEOTIDE SEQUENCE</scope>
    <source>
        <strain evidence="2">cv. G1812</strain>
    </source>
</reference>
<proteinExistence type="predicted"/>
<dbReference type="AlphaFoldDB" id="A0A8R7UNW0"/>
<dbReference type="Proteomes" id="UP000015106">
    <property type="component" value="Chromosome 6"/>
</dbReference>
<protein>
    <submittedName>
        <fullName evidence="1">Uncharacterized protein</fullName>
    </submittedName>
</protein>
<evidence type="ECO:0000313" key="2">
    <source>
        <dbReference type="Proteomes" id="UP000015106"/>
    </source>
</evidence>
<organism evidence="1 2">
    <name type="scientific">Triticum urartu</name>
    <name type="common">Red wild einkorn</name>
    <name type="synonym">Crithodium urartu</name>
    <dbReference type="NCBI Taxonomy" id="4572"/>
    <lineage>
        <taxon>Eukaryota</taxon>
        <taxon>Viridiplantae</taxon>
        <taxon>Streptophyta</taxon>
        <taxon>Embryophyta</taxon>
        <taxon>Tracheophyta</taxon>
        <taxon>Spermatophyta</taxon>
        <taxon>Magnoliopsida</taxon>
        <taxon>Liliopsida</taxon>
        <taxon>Poales</taxon>
        <taxon>Poaceae</taxon>
        <taxon>BOP clade</taxon>
        <taxon>Pooideae</taxon>
        <taxon>Triticodae</taxon>
        <taxon>Triticeae</taxon>
        <taxon>Triticinae</taxon>
        <taxon>Triticum</taxon>
    </lineage>
</organism>
<reference evidence="1" key="2">
    <citation type="submission" date="2018-03" db="EMBL/GenBank/DDBJ databases">
        <title>The Triticum urartu genome reveals the dynamic nature of wheat genome evolution.</title>
        <authorList>
            <person name="Ling H."/>
            <person name="Ma B."/>
            <person name="Shi X."/>
            <person name="Liu H."/>
            <person name="Dong L."/>
            <person name="Sun H."/>
            <person name="Cao Y."/>
            <person name="Gao Q."/>
            <person name="Zheng S."/>
            <person name="Li Y."/>
            <person name="Yu Y."/>
            <person name="Du H."/>
            <person name="Qi M."/>
            <person name="Li Y."/>
            <person name="Yu H."/>
            <person name="Cui Y."/>
            <person name="Wang N."/>
            <person name="Chen C."/>
            <person name="Wu H."/>
            <person name="Zhao Y."/>
            <person name="Zhang J."/>
            <person name="Li Y."/>
            <person name="Zhou W."/>
            <person name="Zhang B."/>
            <person name="Hu W."/>
            <person name="Eijk M."/>
            <person name="Tang J."/>
            <person name="Witsenboer H."/>
            <person name="Zhao S."/>
            <person name="Li Z."/>
            <person name="Zhang A."/>
            <person name="Wang D."/>
            <person name="Liang C."/>
        </authorList>
    </citation>
    <scope>NUCLEOTIDE SEQUENCE [LARGE SCALE GENOMIC DNA]</scope>
    <source>
        <strain evidence="1">cv. G1812</strain>
    </source>
</reference>
<accession>A0A8R7UNW0</accession>
<reference evidence="1" key="3">
    <citation type="submission" date="2022-06" db="UniProtKB">
        <authorList>
            <consortium name="EnsemblPlants"/>
        </authorList>
    </citation>
    <scope>IDENTIFICATION</scope>
</reference>
<sequence length="47" mass="5114">CALEIAGPIRLYHASMILVLMHATRRALSKGFVTYSSELVHANGSVE</sequence>
<keyword evidence="2" id="KW-1185">Reference proteome</keyword>
<dbReference type="EnsemblPlants" id="TuG1812G0600000236.01.T01">
    <property type="protein sequence ID" value="TuG1812G0600000236.01.T01.cds331008"/>
    <property type="gene ID" value="TuG1812G0600000236.01"/>
</dbReference>
<name>A0A8R7UNW0_TRIUA</name>
<evidence type="ECO:0000313" key="1">
    <source>
        <dbReference type="EnsemblPlants" id="TuG1812G0600000236.01.T01.cds331008"/>
    </source>
</evidence>
<dbReference type="Gramene" id="TuG1812G0600000236.01.T01">
    <property type="protein sequence ID" value="TuG1812G0600000236.01.T01.cds331008"/>
    <property type="gene ID" value="TuG1812G0600000236.01"/>
</dbReference>